<dbReference type="Proteomes" id="UP000019460">
    <property type="component" value="Unassembled WGS sequence"/>
</dbReference>
<accession>W9VZX4</accession>
<dbReference type="STRING" id="1249627.D779_0774"/>
<protein>
    <submittedName>
        <fullName evidence="1">Uncharacterized protein</fullName>
    </submittedName>
</protein>
<gene>
    <name evidence="1" type="ORF">D779_0774</name>
</gene>
<name>W9VZX4_9GAMM</name>
<evidence type="ECO:0000313" key="1">
    <source>
        <dbReference type="EMBL" id="EXJ15910.1"/>
    </source>
</evidence>
<comment type="caution">
    <text evidence="1">The sequence shown here is derived from an EMBL/GenBank/DDBJ whole genome shotgun (WGS) entry which is preliminary data.</text>
</comment>
<sequence length="41" mass="4751">MRLLGRSHAFSYQRSILMQRKAHLPAVDHLPRTYPCCLVSP</sequence>
<dbReference type="EMBL" id="AONC01000018">
    <property type="protein sequence ID" value="EXJ15910.1"/>
    <property type="molecule type" value="Genomic_DNA"/>
</dbReference>
<keyword evidence="2" id="KW-1185">Reference proteome</keyword>
<proteinExistence type="predicted"/>
<reference evidence="1 2" key="1">
    <citation type="submission" date="2012-11" db="EMBL/GenBank/DDBJ databases">
        <title>Genome assembly of Thiorhodococcus sp. AK35.</title>
        <authorList>
            <person name="Nupur N."/>
            <person name="Khatri I."/>
            <person name="Subramanian S."/>
            <person name="Pinnaka A."/>
        </authorList>
    </citation>
    <scope>NUCLEOTIDE SEQUENCE [LARGE SCALE GENOMIC DNA]</scope>
    <source>
        <strain evidence="1 2">AK35</strain>
    </source>
</reference>
<organism evidence="1 2">
    <name type="scientific">Imhoffiella purpurea</name>
    <dbReference type="NCBI Taxonomy" id="1249627"/>
    <lineage>
        <taxon>Bacteria</taxon>
        <taxon>Pseudomonadati</taxon>
        <taxon>Pseudomonadota</taxon>
        <taxon>Gammaproteobacteria</taxon>
        <taxon>Chromatiales</taxon>
        <taxon>Chromatiaceae</taxon>
        <taxon>Imhoffiella</taxon>
    </lineage>
</organism>
<evidence type="ECO:0000313" key="2">
    <source>
        <dbReference type="Proteomes" id="UP000019460"/>
    </source>
</evidence>
<dbReference type="AlphaFoldDB" id="W9VZX4"/>